<gene>
    <name evidence="2" type="ORF">SAMN04489727_8052</name>
</gene>
<evidence type="ECO:0000313" key="3">
    <source>
        <dbReference type="Proteomes" id="UP000199622"/>
    </source>
</evidence>
<feature type="compositionally biased region" description="Pro residues" evidence="1">
    <location>
        <begin position="120"/>
        <end position="134"/>
    </location>
</feature>
<dbReference type="AlphaFoldDB" id="A0A1H5B1S7"/>
<feature type="compositionally biased region" description="Basic and acidic residues" evidence="1">
    <location>
        <begin position="73"/>
        <end position="86"/>
    </location>
</feature>
<feature type="compositionally biased region" description="Polar residues" evidence="1">
    <location>
        <begin position="195"/>
        <end position="204"/>
    </location>
</feature>
<feature type="compositionally biased region" description="Pro residues" evidence="1">
    <location>
        <begin position="46"/>
        <end position="59"/>
    </location>
</feature>
<feature type="compositionally biased region" description="Low complexity" evidence="1">
    <location>
        <begin position="60"/>
        <end position="71"/>
    </location>
</feature>
<dbReference type="EMBL" id="FNSO01000004">
    <property type="protein sequence ID" value="SED48336.1"/>
    <property type="molecule type" value="Genomic_DNA"/>
</dbReference>
<reference evidence="3" key="1">
    <citation type="submission" date="2016-10" db="EMBL/GenBank/DDBJ databases">
        <authorList>
            <person name="Varghese N."/>
            <person name="Submissions S."/>
        </authorList>
    </citation>
    <scope>NUCLEOTIDE SEQUENCE [LARGE SCALE GENOMIC DNA]</scope>
    <source>
        <strain evidence="3">DSM 44544</strain>
    </source>
</reference>
<dbReference type="OrthoDB" id="3627574at2"/>
<evidence type="ECO:0000313" key="2">
    <source>
        <dbReference type="EMBL" id="SED48336.1"/>
    </source>
</evidence>
<feature type="region of interest" description="Disordered" evidence="1">
    <location>
        <begin position="116"/>
        <end position="211"/>
    </location>
</feature>
<name>A0A1H5B1S7_9PSEU</name>
<feature type="compositionally biased region" description="Polar residues" evidence="1">
    <location>
        <begin position="135"/>
        <end position="144"/>
    </location>
</feature>
<feature type="region of interest" description="Disordered" evidence="1">
    <location>
        <begin position="1"/>
        <end position="88"/>
    </location>
</feature>
<accession>A0A1H5B1S7</accession>
<feature type="compositionally biased region" description="Low complexity" evidence="1">
    <location>
        <begin position="165"/>
        <end position="186"/>
    </location>
</feature>
<keyword evidence="3" id="KW-1185">Reference proteome</keyword>
<proteinExistence type="predicted"/>
<sequence>MARTGGEGELPSVAELVNLSQTRPLMIRGDLDAKLAEEAAATQPEPTQPEPTQPEPTPDPLAVLDAELAAADEAERPQDAPPADRSRRAKPYVLAAGAAVGLGLAAVVLLQPHQVGGTAVPPPGAPAPVVPPPTSSEAVETMSASAEAPPLTAEVRHTTAETTSAPAGAGRKPAPAEATPTSASPEEQWREYVSSVMSSWQQQHPHGGRNR</sequence>
<organism evidence="2 3">
    <name type="scientific">Amycolatopsis tolypomycina</name>
    <dbReference type="NCBI Taxonomy" id="208445"/>
    <lineage>
        <taxon>Bacteria</taxon>
        <taxon>Bacillati</taxon>
        <taxon>Actinomycetota</taxon>
        <taxon>Actinomycetes</taxon>
        <taxon>Pseudonocardiales</taxon>
        <taxon>Pseudonocardiaceae</taxon>
        <taxon>Amycolatopsis</taxon>
    </lineage>
</organism>
<dbReference type="Proteomes" id="UP000199622">
    <property type="component" value="Unassembled WGS sequence"/>
</dbReference>
<protein>
    <submittedName>
        <fullName evidence="2">Uncharacterized protein</fullName>
    </submittedName>
</protein>
<evidence type="ECO:0000256" key="1">
    <source>
        <dbReference type="SAM" id="MobiDB-lite"/>
    </source>
</evidence>
<dbReference type="RefSeq" id="WP_091317171.1">
    <property type="nucleotide sequence ID" value="NZ_FNSO01000004.1"/>
</dbReference>